<dbReference type="OrthoDB" id="3053743at2759"/>
<protein>
    <submittedName>
        <fullName evidence="2">Uncharacterized protein</fullName>
    </submittedName>
</protein>
<dbReference type="AlphaFoldDB" id="A0A8H6SLQ5"/>
<feature type="compositionally biased region" description="Low complexity" evidence="1">
    <location>
        <begin position="300"/>
        <end position="313"/>
    </location>
</feature>
<organism evidence="2 3">
    <name type="scientific">Mycena indigotica</name>
    <dbReference type="NCBI Taxonomy" id="2126181"/>
    <lineage>
        <taxon>Eukaryota</taxon>
        <taxon>Fungi</taxon>
        <taxon>Dikarya</taxon>
        <taxon>Basidiomycota</taxon>
        <taxon>Agaricomycotina</taxon>
        <taxon>Agaricomycetes</taxon>
        <taxon>Agaricomycetidae</taxon>
        <taxon>Agaricales</taxon>
        <taxon>Marasmiineae</taxon>
        <taxon>Mycenaceae</taxon>
        <taxon>Mycena</taxon>
    </lineage>
</organism>
<keyword evidence="3" id="KW-1185">Reference proteome</keyword>
<evidence type="ECO:0000313" key="3">
    <source>
        <dbReference type="Proteomes" id="UP000636479"/>
    </source>
</evidence>
<dbReference type="Proteomes" id="UP000636479">
    <property type="component" value="Unassembled WGS sequence"/>
</dbReference>
<accession>A0A8H6SLQ5</accession>
<dbReference type="GeneID" id="59346200"/>
<comment type="caution">
    <text evidence="2">The sequence shown here is derived from an EMBL/GenBank/DDBJ whole genome shotgun (WGS) entry which is preliminary data.</text>
</comment>
<dbReference type="RefSeq" id="XP_037219328.1">
    <property type="nucleotide sequence ID" value="XM_037363684.1"/>
</dbReference>
<dbReference type="Gene3D" id="3.90.1200.10">
    <property type="match status" value="1"/>
</dbReference>
<evidence type="ECO:0000256" key="1">
    <source>
        <dbReference type="SAM" id="MobiDB-lite"/>
    </source>
</evidence>
<feature type="region of interest" description="Disordered" evidence="1">
    <location>
        <begin position="281"/>
        <end position="313"/>
    </location>
</feature>
<gene>
    <name evidence="2" type="ORF">MIND_00697900</name>
</gene>
<dbReference type="EMBL" id="JACAZF010000006">
    <property type="protein sequence ID" value="KAF7301328.1"/>
    <property type="molecule type" value="Genomic_DNA"/>
</dbReference>
<dbReference type="InterPro" id="IPR011009">
    <property type="entry name" value="Kinase-like_dom_sf"/>
</dbReference>
<sequence>MFATCLDSFTEALWTELHPTMVFSGFTMPDDGFGFHLGTWDPVRNSTLVHSGAVAQWYDEHTLETYEHELLASPSVVPGGGCQGGPAVMKQTNVTQVGRQLEHYRRLAQLQTSDEAPTATFPPDMEIRFGLILSSPSVCFVEQAVLETKNENTTSESALLVSSVDRLAPWAGPIVALWFAMSIPQHDIVHPDGSVTRGVPFPHMVNLASLIHEGTTSQFLHQLKGEQTVEYGTCSATHSSMSNIQDPTSLACIRLQALNNVNATPRYLTYLRPVTLDYSQSKSRPVTATADDSDSHSEPDSPTSGTWTTTWTSPGPDSPSILHAAHGDLLLSSTLIKRNVFRGTLNMQRSAVTVIFKTYPLHRLSSLARESLSYKKLASVSWVPKCFGTFRPNTIANGWIGLILEDLGDYQCPPWDDLEPSHRHSLYALLCGLHDHGICHGSFAPRNVVLRGGEWYLIDFERAVVDHECAGSTCDELVQARKNLKVV</sequence>
<name>A0A8H6SLQ5_9AGAR</name>
<dbReference type="SUPFAM" id="SSF56112">
    <property type="entry name" value="Protein kinase-like (PK-like)"/>
    <property type="match status" value="1"/>
</dbReference>
<proteinExistence type="predicted"/>
<reference evidence="2" key="1">
    <citation type="submission" date="2020-05" db="EMBL/GenBank/DDBJ databases">
        <title>Mycena genomes resolve the evolution of fungal bioluminescence.</title>
        <authorList>
            <person name="Tsai I.J."/>
        </authorList>
    </citation>
    <scope>NUCLEOTIDE SEQUENCE</scope>
    <source>
        <strain evidence="2">171206Taipei</strain>
    </source>
</reference>
<evidence type="ECO:0000313" key="2">
    <source>
        <dbReference type="EMBL" id="KAF7301328.1"/>
    </source>
</evidence>